<dbReference type="PATRIC" id="fig|1566026.4.peg.224"/>
<dbReference type="InterPro" id="IPR029069">
    <property type="entry name" value="HotDog_dom_sf"/>
</dbReference>
<dbReference type="AlphaFoldDB" id="A0A0L8AKB6"/>
<evidence type="ECO:0000313" key="3">
    <source>
        <dbReference type="EMBL" id="KOF02600.1"/>
    </source>
</evidence>
<reference evidence="4" key="1">
    <citation type="submission" date="2014-11" db="EMBL/GenBank/DDBJ databases">
        <title>Genome sequencing of Roseivirga sp. D-25.</title>
        <authorList>
            <person name="Selvaratnam C."/>
            <person name="Thevarajoo S."/>
            <person name="Goh K.M."/>
            <person name="Eee R."/>
            <person name="Chan K.-G."/>
            <person name="Chong C.S."/>
        </authorList>
    </citation>
    <scope>NUCLEOTIDE SEQUENCE [LARGE SCALE GENOMIC DNA]</scope>
    <source>
        <strain evidence="4">D-25</strain>
    </source>
</reference>
<dbReference type="GO" id="GO:0047617">
    <property type="term" value="F:fatty acyl-CoA hydrolase activity"/>
    <property type="evidence" value="ECO:0007669"/>
    <property type="project" value="TreeGrafter"/>
</dbReference>
<evidence type="ECO:0000256" key="2">
    <source>
        <dbReference type="ARBA" id="ARBA00022801"/>
    </source>
</evidence>
<dbReference type="CDD" id="cd00586">
    <property type="entry name" value="4HBT"/>
    <property type="match status" value="1"/>
</dbReference>
<gene>
    <name evidence="3" type="ORF">OB69_09720</name>
</gene>
<protein>
    <recommendedName>
        <fullName evidence="5">Thioesterase</fullName>
    </recommendedName>
</protein>
<name>A0A0L8AKB6_9BACT</name>
<organism evidence="3 4">
    <name type="scientific">Roseivirga seohaensis subsp. aquiponti</name>
    <dbReference type="NCBI Taxonomy" id="1566026"/>
    <lineage>
        <taxon>Bacteria</taxon>
        <taxon>Pseudomonadati</taxon>
        <taxon>Bacteroidota</taxon>
        <taxon>Cytophagia</taxon>
        <taxon>Cytophagales</taxon>
        <taxon>Roseivirgaceae</taxon>
        <taxon>Roseivirga</taxon>
    </lineage>
</organism>
<dbReference type="InterPro" id="IPR050563">
    <property type="entry name" value="4-hydroxybenzoyl-CoA_TE"/>
</dbReference>
<dbReference type="OrthoDB" id="333038at2"/>
<proteinExistence type="inferred from homology"/>
<comment type="similarity">
    <text evidence="1">Belongs to the 4-hydroxybenzoyl-CoA thioesterase family.</text>
</comment>
<comment type="caution">
    <text evidence="3">The sequence shown here is derived from an EMBL/GenBank/DDBJ whole genome shotgun (WGS) entry which is preliminary data.</text>
</comment>
<accession>A0A0L8AKB6</accession>
<dbReference type="Pfam" id="PF13279">
    <property type="entry name" value="4HBT_2"/>
    <property type="match status" value="1"/>
</dbReference>
<dbReference type="Proteomes" id="UP000036908">
    <property type="component" value="Unassembled WGS sequence"/>
</dbReference>
<evidence type="ECO:0000313" key="4">
    <source>
        <dbReference type="Proteomes" id="UP000036908"/>
    </source>
</evidence>
<keyword evidence="4" id="KW-1185">Reference proteome</keyword>
<evidence type="ECO:0008006" key="5">
    <source>
        <dbReference type="Google" id="ProtNLM"/>
    </source>
</evidence>
<dbReference type="SUPFAM" id="SSF54637">
    <property type="entry name" value="Thioesterase/thiol ester dehydrase-isomerase"/>
    <property type="match status" value="1"/>
</dbReference>
<sequence>MPRVKIELPDVFLYETEIKVRISDINYGGHLGNDSVLSMIHESRYRFFNSFGYKDELSIDGCGTIQADVAIAYKGEAFHGDLIKVEIAVAEISKKSFELVYRLSCGTKEIARAKTGITMFDYKENKVVNIPSPFLSKIQA</sequence>
<dbReference type="RefSeq" id="WP_053223531.1">
    <property type="nucleotide sequence ID" value="NZ_JSVA01000010.1"/>
</dbReference>
<evidence type="ECO:0000256" key="1">
    <source>
        <dbReference type="ARBA" id="ARBA00005953"/>
    </source>
</evidence>
<dbReference type="PANTHER" id="PTHR31793">
    <property type="entry name" value="4-HYDROXYBENZOYL-COA THIOESTERASE FAMILY MEMBER"/>
    <property type="match status" value="1"/>
</dbReference>
<keyword evidence="2" id="KW-0378">Hydrolase</keyword>
<dbReference type="Gene3D" id="3.10.129.10">
    <property type="entry name" value="Hotdog Thioesterase"/>
    <property type="match status" value="1"/>
</dbReference>
<dbReference type="EMBL" id="JSVA01000010">
    <property type="protein sequence ID" value="KOF02600.1"/>
    <property type="molecule type" value="Genomic_DNA"/>
</dbReference>
<dbReference type="PANTHER" id="PTHR31793:SF27">
    <property type="entry name" value="NOVEL THIOESTERASE SUPERFAMILY DOMAIN AND SAPOSIN A-TYPE DOMAIN CONTAINING PROTEIN (0610012H03RIK)"/>
    <property type="match status" value="1"/>
</dbReference>